<protein>
    <recommendedName>
        <fullName evidence="3">PknH-like extracellular domain-containing protein</fullName>
    </recommendedName>
</protein>
<dbReference type="RefSeq" id="WP_235055534.1">
    <property type="nucleotide sequence ID" value="NZ_JAKFHA010000019.1"/>
</dbReference>
<dbReference type="AlphaFoldDB" id="A0AA41U2N1"/>
<comment type="caution">
    <text evidence="1">The sequence shown here is derived from an EMBL/GenBank/DDBJ whole genome shotgun (WGS) entry which is preliminary data.</text>
</comment>
<reference evidence="1" key="1">
    <citation type="submission" date="2022-01" db="EMBL/GenBank/DDBJ databases">
        <title>Genome-Based Taxonomic Classification of the Phylum Actinobacteria.</title>
        <authorList>
            <person name="Gao Y."/>
        </authorList>
    </citation>
    <scope>NUCLEOTIDE SEQUENCE</scope>
    <source>
        <strain evidence="1">KLBMP 8922</strain>
    </source>
</reference>
<accession>A0AA41U2N1</accession>
<proteinExistence type="predicted"/>
<keyword evidence="2" id="KW-1185">Reference proteome</keyword>
<evidence type="ECO:0000313" key="2">
    <source>
        <dbReference type="Proteomes" id="UP001165378"/>
    </source>
</evidence>
<gene>
    <name evidence="1" type="ORF">LZ495_27135</name>
</gene>
<dbReference type="PROSITE" id="PS51257">
    <property type="entry name" value="PROKAR_LIPOPROTEIN"/>
    <property type="match status" value="1"/>
</dbReference>
<name>A0AA41U2N1_9ACTN</name>
<dbReference type="Proteomes" id="UP001165378">
    <property type="component" value="Unassembled WGS sequence"/>
</dbReference>
<evidence type="ECO:0000313" key="1">
    <source>
        <dbReference type="EMBL" id="MCF2530865.1"/>
    </source>
</evidence>
<dbReference type="EMBL" id="JAKFHA010000019">
    <property type="protein sequence ID" value="MCF2530865.1"/>
    <property type="molecule type" value="Genomic_DNA"/>
</dbReference>
<evidence type="ECO:0008006" key="3">
    <source>
        <dbReference type="Google" id="ProtNLM"/>
    </source>
</evidence>
<organism evidence="1 2">
    <name type="scientific">Yinghuangia soli</name>
    <dbReference type="NCBI Taxonomy" id="2908204"/>
    <lineage>
        <taxon>Bacteria</taxon>
        <taxon>Bacillati</taxon>
        <taxon>Actinomycetota</taxon>
        <taxon>Actinomycetes</taxon>
        <taxon>Kitasatosporales</taxon>
        <taxon>Streptomycetaceae</taxon>
        <taxon>Yinghuangia</taxon>
    </lineage>
</organism>
<sequence length="252" mass="26410">MYARPRRHALASAGVAALFVLSSCGSDDHARDAAAGGRNGPKGPEFSVTSTELKSVLLSADEVAGKGYSAGPETPYLLKTPTRPGDPEYGDSYESTFFDPADCGLPVDRHAMGGPDAPRVEQLYATKKSRNGEGDDTHYGLVLASAERAVLEKQFDAYVAALQACGTFTVRDGNDSWGYKIGDVQVGRYGPMSVGFRVEYSIEGEIEGYYSAALAVAGATSVQAFTAQASGQPAEPRTILEAQLAKLAGLGG</sequence>